<feature type="transmembrane region" description="Helical" evidence="6">
    <location>
        <begin position="65"/>
        <end position="88"/>
    </location>
</feature>
<keyword evidence="4 6" id="KW-1133">Transmembrane helix</keyword>
<dbReference type="PANTHER" id="PTHR23513">
    <property type="entry name" value="INTEGRAL MEMBRANE EFFLUX PROTEIN-RELATED"/>
    <property type="match status" value="1"/>
</dbReference>
<dbReference type="CDD" id="cd06173">
    <property type="entry name" value="MFS_MefA_like"/>
    <property type="match status" value="1"/>
</dbReference>
<evidence type="ECO:0000313" key="9">
    <source>
        <dbReference type="Proteomes" id="UP000694257"/>
    </source>
</evidence>
<evidence type="ECO:0000256" key="6">
    <source>
        <dbReference type="SAM" id="Phobius"/>
    </source>
</evidence>
<accession>A0ABX8RXN5</accession>
<evidence type="ECO:0000256" key="1">
    <source>
        <dbReference type="ARBA" id="ARBA00004651"/>
    </source>
</evidence>
<comment type="subcellular location">
    <subcellularLocation>
        <location evidence="1">Cell membrane</location>
        <topology evidence="1">Multi-pass membrane protein</topology>
    </subcellularLocation>
</comment>
<feature type="transmembrane region" description="Helical" evidence="6">
    <location>
        <begin position="331"/>
        <end position="354"/>
    </location>
</feature>
<evidence type="ECO:0000256" key="2">
    <source>
        <dbReference type="ARBA" id="ARBA00022475"/>
    </source>
</evidence>
<proteinExistence type="predicted"/>
<evidence type="ECO:0000256" key="4">
    <source>
        <dbReference type="ARBA" id="ARBA00022989"/>
    </source>
</evidence>
<feature type="transmembrane region" description="Helical" evidence="6">
    <location>
        <begin position="242"/>
        <end position="265"/>
    </location>
</feature>
<gene>
    <name evidence="8" type="ORF">KV110_15885</name>
</gene>
<feature type="transmembrane region" description="Helical" evidence="6">
    <location>
        <begin position="208"/>
        <end position="230"/>
    </location>
</feature>
<reference evidence="8 9" key="1">
    <citation type="submission" date="2021-07" db="EMBL/GenBank/DDBJ databases">
        <title>Whole Genome Sequence of Nocardia Iowensis.</title>
        <authorList>
            <person name="Lamm A."/>
            <person name="Collins-Fairclough A.M."/>
            <person name="Bunk B."/>
            <person name="Sproer C."/>
        </authorList>
    </citation>
    <scope>NUCLEOTIDE SEQUENCE [LARGE SCALE GENOMIC DNA]</scope>
    <source>
        <strain evidence="8 9">NRRL 5646</strain>
    </source>
</reference>
<evidence type="ECO:0000313" key="8">
    <source>
        <dbReference type="EMBL" id="QXN94403.1"/>
    </source>
</evidence>
<dbReference type="Proteomes" id="UP000694257">
    <property type="component" value="Chromosome"/>
</dbReference>
<keyword evidence="5 6" id="KW-0472">Membrane</keyword>
<feature type="domain" description="Major facilitator superfamily (MFS) profile" evidence="7">
    <location>
        <begin position="1"/>
        <end position="385"/>
    </location>
</feature>
<feature type="transmembrane region" description="Helical" evidence="6">
    <location>
        <begin position="158"/>
        <end position="176"/>
    </location>
</feature>
<dbReference type="Pfam" id="PF07690">
    <property type="entry name" value="MFS_1"/>
    <property type="match status" value="1"/>
</dbReference>
<evidence type="ECO:0000259" key="7">
    <source>
        <dbReference type="PROSITE" id="PS50850"/>
    </source>
</evidence>
<dbReference type="EMBL" id="CP078145">
    <property type="protein sequence ID" value="QXN94403.1"/>
    <property type="molecule type" value="Genomic_DNA"/>
</dbReference>
<feature type="transmembrane region" description="Helical" evidence="6">
    <location>
        <begin position="297"/>
        <end position="319"/>
    </location>
</feature>
<evidence type="ECO:0000256" key="3">
    <source>
        <dbReference type="ARBA" id="ARBA00022692"/>
    </source>
</evidence>
<feature type="transmembrane region" description="Helical" evidence="6">
    <location>
        <begin position="360"/>
        <end position="379"/>
    </location>
</feature>
<dbReference type="InterPro" id="IPR020846">
    <property type="entry name" value="MFS_dom"/>
</dbReference>
<organism evidence="8 9">
    <name type="scientific">Nocardia iowensis</name>
    <dbReference type="NCBI Taxonomy" id="204891"/>
    <lineage>
        <taxon>Bacteria</taxon>
        <taxon>Bacillati</taxon>
        <taxon>Actinomycetota</taxon>
        <taxon>Actinomycetes</taxon>
        <taxon>Mycobacteriales</taxon>
        <taxon>Nocardiaceae</taxon>
        <taxon>Nocardia</taxon>
    </lineage>
</organism>
<dbReference type="PANTHER" id="PTHR23513:SF18">
    <property type="entry name" value="INTEGRAL MEMBRANE PROTEIN"/>
    <property type="match status" value="1"/>
</dbReference>
<keyword evidence="3 6" id="KW-0812">Transmembrane</keyword>
<keyword evidence="9" id="KW-1185">Reference proteome</keyword>
<feature type="transmembrane region" description="Helical" evidence="6">
    <location>
        <begin position="272"/>
        <end position="291"/>
    </location>
</feature>
<name>A0ABX8RXN5_NOCIO</name>
<dbReference type="PROSITE" id="PS50850">
    <property type="entry name" value="MFS"/>
    <property type="match status" value="1"/>
</dbReference>
<sequence length="397" mass="40123">MPYFLAARALSILGDRVTDVVLPLAVLATSGSAVTAGVVGAAAQLPQVLAALHVGALVDRRERKSLMVTVDVVRAVAFVAIGAEVVLGGARLVPLVLLALVTGVGDAVFHAAASSYLPSLVEDRDLMRANGLVEGSDAAATLTGPAAGGWLLQSLGPLVAFMVNAVSFVASAMLLARLPKNVPAAGESGGDESVLAGLRLVRRDRAQAVLLASACYLHLLAAAAFLPLLVRANEELRLTPLTTGLIVSAAGVGGFVSSFVLARFCDVARWPLLLAAVLSVNGGAVGVLALFDAPLWLAATVLVLDGASALGFIVVATIRQRITPDAVRGRVIAASTAATATVRMLALAGAGALIDLVGPRPVLLGLAALALPFVLLLVLPGSAVRPAEPAAVASELT</sequence>
<keyword evidence="2" id="KW-1003">Cell membrane</keyword>
<dbReference type="InterPro" id="IPR011701">
    <property type="entry name" value="MFS"/>
</dbReference>
<feature type="transmembrane region" description="Helical" evidence="6">
    <location>
        <begin position="95"/>
        <end position="117"/>
    </location>
</feature>
<evidence type="ECO:0000256" key="5">
    <source>
        <dbReference type="ARBA" id="ARBA00023136"/>
    </source>
</evidence>
<dbReference type="RefSeq" id="WP_218476937.1">
    <property type="nucleotide sequence ID" value="NZ_BAABJN010000015.1"/>
</dbReference>
<feature type="transmembrane region" description="Helical" evidence="6">
    <location>
        <begin position="20"/>
        <end position="45"/>
    </location>
</feature>
<protein>
    <submittedName>
        <fullName evidence="8">MFS transporter</fullName>
    </submittedName>
</protein>